<evidence type="ECO:0000313" key="2">
    <source>
        <dbReference type="EMBL" id="PLW41332.1"/>
    </source>
</evidence>
<feature type="compositionally biased region" description="Polar residues" evidence="1">
    <location>
        <begin position="8"/>
        <end position="17"/>
    </location>
</feature>
<protein>
    <submittedName>
        <fullName evidence="2">Uncharacterized protein</fullName>
    </submittedName>
</protein>
<organism evidence="2 3">
    <name type="scientific">Puccinia coronata f. sp. avenae</name>
    <dbReference type="NCBI Taxonomy" id="200324"/>
    <lineage>
        <taxon>Eukaryota</taxon>
        <taxon>Fungi</taxon>
        <taxon>Dikarya</taxon>
        <taxon>Basidiomycota</taxon>
        <taxon>Pucciniomycotina</taxon>
        <taxon>Pucciniomycetes</taxon>
        <taxon>Pucciniales</taxon>
        <taxon>Pucciniaceae</taxon>
        <taxon>Puccinia</taxon>
    </lineage>
</organism>
<feature type="compositionally biased region" description="Basic and acidic residues" evidence="1">
    <location>
        <begin position="35"/>
        <end position="46"/>
    </location>
</feature>
<reference evidence="2 3" key="1">
    <citation type="submission" date="2017-11" db="EMBL/GenBank/DDBJ databases">
        <title>De novo assembly and phasing of dikaryotic genomes from two isolates of Puccinia coronata f. sp. avenae, the causal agent of oat crown rust.</title>
        <authorList>
            <person name="Miller M.E."/>
            <person name="Zhang Y."/>
            <person name="Omidvar V."/>
            <person name="Sperschneider J."/>
            <person name="Schwessinger B."/>
            <person name="Raley C."/>
            <person name="Palmer J.M."/>
            <person name="Garnica D."/>
            <person name="Upadhyaya N."/>
            <person name="Rathjen J."/>
            <person name="Taylor J.M."/>
            <person name="Park R.F."/>
            <person name="Dodds P.N."/>
            <person name="Hirsch C.D."/>
            <person name="Kianian S.F."/>
            <person name="Figueroa M."/>
        </authorList>
    </citation>
    <scope>NUCLEOTIDE SEQUENCE [LARGE SCALE GENOMIC DNA]</scope>
    <source>
        <strain evidence="2">12NC29</strain>
    </source>
</reference>
<keyword evidence="3" id="KW-1185">Reference proteome</keyword>
<proteinExistence type="predicted"/>
<comment type="caution">
    <text evidence="2">The sequence shown here is derived from an EMBL/GenBank/DDBJ whole genome shotgun (WGS) entry which is preliminary data.</text>
</comment>
<evidence type="ECO:0000256" key="1">
    <source>
        <dbReference type="SAM" id="MobiDB-lite"/>
    </source>
</evidence>
<evidence type="ECO:0000313" key="3">
    <source>
        <dbReference type="Proteomes" id="UP000235388"/>
    </source>
</evidence>
<accession>A0A2N5UU93</accession>
<gene>
    <name evidence="2" type="ORF">PCANC_17331</name>
</gene>
<sequence>MVPPINQTPPKKSTGATGNAPRAYPCMPHAYNRRAHGEQACRRAEPARLSGRRAKPARPLDRRAGFARLSIREAYVSRGTLIRVPGTQSTLIRVPRYPHKGTLRTLIRVPVPLSPGSRQPLNSRGLR</sequence>
<dbReference type="AlphaFoldDB" id="A0A2N5UU93"/>
<dbReference type="Proteomes" id="UP000235388">
    <property type="component" value="Unassembled WGS sequence"/>
</dbReference>
<feature type="region of interest" description="Disordered" evidence="1">
    <location>
        <begin position="1"/>
        <end position="61"/>
    </location>
</feature>
<dbReference type="EMBL" id="PGCJ01000170">
    <property type="protein sequence ID" value="PLW41332.1"/>
    <property type="molecule type" value="Genomic_DNA"/>
</dbReference>
<name>A0A2N5UU93_9BASI</name>